<name>A0ABR4ZG20_9NOCA</name>
<evidence type="ECO:0000256" key="2">
    <source>
        <dbReference type="ARBA" id="ARBA00023125"/>
    </source>
</evidence>
<dbReference type="PANTHER" id="PTHR44688:SF16">
    <property type="entry name" value="DNA-BINDING TRANSCRIPTIONAL ACTIVATOR DEVR_DOSR"/>
    <property type="match status" value="1"/>
</dbReference>
<dbReference type="SMART" id="SM00421">
    <property type="entry name" value="HTH_LUXR"/>
    <property type="match status" value="1"/>
</dbReference>
<dbReference type="Pfam" id="PF00196">
    <property type="entry name" value="GerE"/>
    <property type="match status" value="1"/>
</dbReference>
<protein>
    <recommendedName>
        <fullName evidence="4">HTH luxR-type domain-containing protein</fullName>
    </recommendedName>
</protein>
<keyword evidence="3" id="KW-0804">Transcription</keyword>
<dbReference type="PROSITE" id="PS50043">
    <property type="entry name" value="HTH_LUXR_2"/>
    <property type="match status" value="1"/>
</dbReference>
<dbReference type="PRINTS" id="PR00038">
    <property type="entry name" value="HTHLUXR"/>
</dbReference>
<dbReference type="SUPFAM" id="SSF46894">
    <property type="entry name" value="C-terminal effector domain of the bipartite response regulators"/>
    <property type="match status" value="1"/>
</dbReference>
<dbReference type="EMBL" id="JNFP01000017">
    <property type="protein sequence ID" value="KIA63949.1"/>
    <property type="molecule type" value="Genomic_DNA"/>
</dbReference>
<accession>A0ABR4ZG20</accession>
<dbReference type="PANTHER" id="PTHR44688">
    <property type="entry name" value="DNA-BINDING TRANSCRIPTIONAL ACTIVATOR DEVR_DOSR"/>
    <property type="match status" value="1"/>
</dbReference>
<organism evidence="5 6">
    <name type="scientific">Nocardia vulneris</name>
    <dbReference type="NCBI Taxonomy" id="1141657"/>
    <lineage>
        <taxon>Bacteria</taxon>
        <taxon>Bacillati</taxon>
        <taxon>Actinomycetota</taxon>
        <taxon>Actinomycetes</taxon>
        <taxon>Mycobacteriales</taxon>
        <taxon>Nocardiaceae</taxon>
        <taxon>Nocardia</taxon>
    </lineage>
</organism>
<comment type="caution">
    <text evidence="5">The sequence shown here is derived from an EMBL/GenBank/DDBJ whole genome shotgun (WGS) entry which is preliminary data.</text>
</comment>
<keyword evidence="6" id="KW-1185">Reference proteome</keyword>
<dbReference type="Gene3D" id="1.10.10.10">
    <property type="entry name" value="Winged helix-like DNA-binding domain superfamily/Winged helix DNA-binding domain"/>
    <property type="match status" value="1"/>
</dbReference>
<evidence type="ECO:0000259" key="4">
    <source>
        <dbReference type="PROSITE" id="PS50043"/>
    </source>
</evidence>
<dbReference type="InterPro" id="IPR016032">
    <property type="entry name" value="Sig_transdc_resp-reg_C-effctor"/>
</dbReference>
<dbReference type="InterPro" id="IPR000792">
    <property type="entry name" value="Tscrpt_reg_LuxR_C"/>
</dbReference>
<dbReference type="InterPro" id="IPR036388">
    <property type="entry name" value="WH-like_DNA-bd_sf"/>
</dbReference>
<dbReference type="RefSeq" id="WP_043670936.1">
    <property type="nucleotide sequence ID" value="NZ_BDCI01000017.1"/>
</dbReference>
<dbReference type="Proteomes" id="UP000031364">
    <property type="component" value="Unassembled WGS sequence"/>
</dbReference>
<evidence type="ECO:0000313" key="5">
    <source>
        <dbReference type="EMBL" id="KIA63949.1"/>
    </source>
</evidence>
<feature type="domain" description="HTH luxR-type" evidence="4">
    <location>
        <begin position="281"/>
        <end position="346"/>
    </location>
</feature>
<keyword evidence="1" id="KW-0805">Transcription regulation</keyword>
<evidence type="ECO:0000256" key="3">
    <source>
        <dbReference type="ARBA" id="ARBA00023163"/>
    </source>
</evidence>
<reference evidence="5 6" key="1">
    <citation type="journal article" date="2014" name="Int. J. Syst. Evol. Microbiol.">
        <title>Nocardia vulneris sp. nov., isolated from wounds of human patients in North America.</title>
        <authorList>
            <person name="Lasker B.A."/>
            <person name="Bell M."/>
            <person name="Klenk H.P."/>
            <person name="Sproer C."/>
            <person name="Schumann C."/>
            <person name="Schumann P."/>
            <person name="Brown J.M."/>
        </authorList>
    </citation>
    <scope>NUCLEOTIDE SEQUENCE [LARGE SCALE GENOMIC DNA]</scope>
    <source>
        <strain evidence="5 6">W9851</strain>
    </source>
</reference>
<proteinExistence type="predicted"/>
<sequence>MPEKSLDWVTAGVERVCRTVSGAVELERAVTAVLREAVPFDAWCVLTVDPGSVLPTGGCHRNGLPLEYMDAMLAIEAGGQDALALPILARGPHRAMTLSAATDGHPERSRHYREILVPSGMTREMRILFGDKGNVWGALVLFRGADVPDFATADAELAGAATTSVAAAIRREMVLTEIATEDAVTGPGLLLLTPELHPVTMTAAAAHWLAQIDDGVDPDREIPFCVMTLAHQAWSRPGPARARTRTRSGRWTTLHAERLPDAADQLSVIIEATRPVEIAALVADTYRLTPRERDVVGLLARGYARSEIAKLLTLSAHTVDDHVKRIFGKLEVRSRAELTAKLFFDQHVPRMQQEIPVGSTGWYLR</sequence>
<evidence type="ECO:0000256" key="1">
    <source>
        <dbReference type="ARBA" id="ARBA00023015"/>
    </source>
</evidence>
<dbReference type="CDD" id="cd06170">
    <property type="entry name" value="LuxR_C_like"/>
    <property type="match status" value="1"/>
</dbReference>
<gene>
    <name evidence="5" type="ORF">FG87_16350</name>
</gene>
<evidence type="ECO:0000313" key="6">
    <source>
        <dbReference type="Proteomes" id="UP000031364"/>
    </source>
</evidence>
<keyword evidence="2" id="KW-0238">DNA-binding</keyword>